<dbReference type="Pfam" id="PF01547">
    <property type="entry name" value="SBP_bac_1"/>
    <property type="match status" value="1"/>
</dbReference>
<reference evidence="2" key="1">
    <citation type="submission" date="2023-03" db="EMBL/GenBank/DDBJ databases">
        <title>MT1 and MT2 Draft Genomes of Novel Species.</title>
        <authorList>
            <person name="Venkateswaran K."/>
        </authorList>
    </citation>
    <scope>NUCLEOTIDE SEQUENCE</scope>
    <source>
        <strain evidence="2">F6_8S_P_1A</strain>
    </source>
</reference>
<proteinExistence type="predicted"/>
<dbReference type="PANTHER" id="PTHR43649">
    <property type="entry name" value="ARABINOSE-BINDING PROTEIN-RELATED"/>
    <property type="match status" value="1"/>
</dbReference>
<feature type="signal peptide" evidence="1">
    <location>
        <begin position="1"/>
        <end position="30"/>
    </location>
</feature>
<organism evidence="2 3">
    <name type="scientific">Leifsonia virtsii</name>
    <dbReference type="NCBI Taxonomy" id="3035915"/>
    <lineage>
        <taxon>Bacteria</taxon>
        <taxon>Bacillati</taxon>
        <taxon>Actinomycetota</taxon>
        <taxon>Actinomycetes</taxon>
        <taxon>Micrococcales</taxon>
        <taxon>Microbacteriaceae</taxon>
        <taxon>Leifsonia</taxon>
    </lineage>
</organism>
<dbReference type="Gene3D" id="3.40.190.10">
    <property type="entry name" value="Periplasmic binding protein-like II"/>
    <property type="match status" value="1"/>
</dbReference>
<evidence type="ECO:0000313" key="2">
    <source>
        <dbReference type="EMBL" id="MDN4597449.1"/>
    </source>
</evidence>
<dbReference type="PROSITE" id="PS51257">
    <property type="entry name" value="PROKAR_LIPOPROTEIN"/>
    <property type="match status" value="1"/>
</dbReference>
<name>A0ABT8IZI8_9MICO</name>
<keyword evidence="1" id="KW-0732">Signal</keyword>
<dbReference type="RefSeq" id="WP_301218444.1">
    <property type="nucleotide sequence ID" value="NZ_JAROCB010000002.1"/>
</dbReference>
<comment type="caution">
    <text evidence="2">The sequence shown here is derived from an EMBL/GenBank/DDBJ whole genome shotgun (WGS) entry which is preliminary data.</text>
</comment>
<dbReference type="CDD" id="cd13585">
    <property type="entry name" value="PBP2_TMBP_like"/>
    <property type="match status" value="1"/>
</dbReference>
<gene>
    <name evidence="2" type="ORF">P5G59_09870</name>
</gene>
<dbReference type="SUPFAM" id="SSF53850">
    <property type="entry name" value="Periplasmic binding protein-like II"/>
    <property type="match status" value="1"/>
</dbReference>
<dbReference type="EMBL" id="JAROCB010000002">
    <property type="protein sequence ID" value="MDN4597449.1"/>
    <property type="molecule type" value="Genomic_DNA"/>
</dbReference>
<protein>
    <submittedName>
        <fullName evidence="2">Sugar ABC transporter substrate-binding protein</fullName>
    </submittedName>
</protein>
<evidence type="ECO:0000256" key="1">
    <source>
        <dbReference type="SAM" id="SignalP"/>
    </source>
</evidence>
<dbReference type="InterPro" id="IPR006059">
    <property type="entry name" value="SBP"/>
</dbReference>
<sequence>MSNDARGRSRRLTRTTTVAAVATAALLAMAGCAGTSGGGDSNGKVQLTFSQWWAPEMPSGALQGLIDDFEKENPKISVKLISAPFQSLQTQTISQAASGTLPDVVGLDGAWVNPLYKQGALLNLSDAMKKAKYDPSELASQVGYSGSTYMIPVVNFVYPLFTNDAILQKAGISTPPSNWSEFEDDAKKISAAGDAKGWVVPLGTTNPNGVQNDILSWAWASGGSMLKDGKPDLTNNSDVSGAVDMVKSLIQANAVLPGANALQETDKVENFINGRVGMMVDSLAHITTITKGNPNLKFTVSAQPAKDGYSGERGILTASWGIGVSAKSAHPAEAWKLVQYLMSEKANAKLSTLANGFPGNKTASPDLSGADAHFQQAFDIYKKSKPVNEFTGLPSANQLMTDFLTEFQKSADGQESTSQMLSNVQSAWKQQF</sequence>
<feature type="chain" id="PRO_5045998513" evidence="1">
    <location>
        <begin position="31"/>
        <end position="432"/>
    </location>
</feature>
<evidence type="ECO:0000313" key="3">
    <source>
        <dbReference type="Proteomes" id="UP001174210"/>
    </source>
</evidence>
<dbReference type="InterPro" id="IPR050490">
    <property type="entry name" value="Bact_solute-bd_prot1"/>
</dbReference>
<accession>A0ABT8IZI8</accession>
<keyword evidence="3" id="KW-1185">Reference proteome</keyword>
<dbReference type="PANTHER" id="PTHR43649:SF12">
    <property type="entry name" value="DIACETYLCHITOBIOSE BINDING PROTEIN DASA"/>
    <property type="match status" value="1"/>
</dbReference>
<dbReference type="Proteomes" id="UP001174210">
    <property type="component" value="Unassembled WGS sequence"/>
</dbReference>